<evidence type="ECO:0008006" key="19">
    <source>
        <dbReference type="Google" id="ProtNLM"/>
    </source>
</evidence>
<evidence type="ECO:0000259" key="14">
    <source>
        <dbReference type="Pfam" id="PF04937"/>
    </source>
</evidence>
<keyword evidence="4" id="KW-0325">Glycoprotein</keyword>
<feature type="domain" description="ERAP1-like C-terminal" evidence="15">
    <location>
        <begin position="1039"/>
        <end position="1195"/>
    </location>
</feature>
<keyword evidence="18" id="KW-1185">Reference proteome</keyword>
<keyword evidence="5" id="KW-0645">Protease</keyword>
<feature type="domain" description="ERAP1-like C-terminal" evidence="15">
    <location>
        <begin position="1453"/>
        <end position="1613"/>
    </location>
</feature>
<evidence type="ECO:0000259" key="15">
    <source>
        <dbReference type="Pfam" id="PF11838"/>
    </source>
</evidence>
<evidence type="ECO:0000259" key="13">
    <source>
        <dbReference type="Pfam" id="PF01433"/>
    </source>
</evidence>
<evidence type="ECO:0000259" key="16">
    <source>
        <dbReference type="Pfam" id="PF17900"/>
    </source>
</evidence>
<feature type="domain" description="DUF659" evidence="14">
    <location>
        <begin position="1318"/>
        <end position="1451"/>
    </location>
</feature>
<dbReference type="Gene3D" id="1.25.50.20">
    <property type="match status" value="2"/>
</dbReference>
<keyword evidence="6" id="KW-0479">Metal-binding</keyword>
<dbReference type="InterPro" id="IPR024571">
    <property type="entry name" value="ERAP1-like_C_dom"/>
</dbReference>
<keyword evidence="10" id="KW-0449">Lipoprotein</keyword>
<comment type="caution">
    <text evidence="17">The sequence shown here is derived from an EMBL/GenBank/DDBJ whole genome shotgun (WGS) entry which is preliminary data.</text>
</comment>
<keyword evidence="7" id="KW-0378">Hydrolase</keyword>
<protein>
    <recommendedName>
        <fullName evidence="19">Aminopeptidase N</fullName>
    </recommendedName>
</protein>
<evidence type="ECO:0000256" key="5">
    <source>
        <dbReference type="ARBA" id="ARBA00022670"/>
    </source>
</evidence>
<evidence type="ECO:0000313" key="18">
    <source>
        <dbReference type="Proteomes" id="UP001148838"/>
    </source>
</evidence>
<dbReference type="Gene3D" id="2.60.40.1730">
    <property type="entry name" value="tricorn interacting facor f3 domain"/>
    <property type="match status" value="1"/>
</dbReference>
<evidence type="ECO:0000256" key="8">
    <source>
        <dbReference type="ARBA" id="ARBA00022833"/>
    </source>
</evidence>
<dbReference type="Pfam" id="PF04937">
    <property type="entry name" value="DUF659"/>
    <property type="match status" value="1"/>
</dbReference>
<accession>A0ABQ8S575</accession>
<dbReference type="SUPFAM" id="SSF55486">
    <property type="entry name" value="Metalloproteases ('zincins'), catalytic domain"/>
    <property type="match status" value="2"/>
</dbReference>
<keyword evidence="8" id="KW-0862">Zinc</keyword>
<dbReference type="InterPro" id="IPR045357">
    <property type="entry name" value="Aminopeptidase_N-like_N"/>
</dbReference>
<dbReference type="EMBL" id="JAJSOF020000036">
    <property type="protein sequence ID" value="KAJ4429177.1"/>
    <property type="molecule type" value="Genomic_DNA"/>
</dbReference>
<dbReference type="InterPro" id="IPR042097">
    <property type="entry name" value="Aminopeptidase_N-like_N_sf"/>
</dbReference>
<reference evidence="17 18" key="1">
    <citation type="journal article" date="2022" name="Allergy">
        <title>Genome assembly and annotation of Periplaneta americana reveal a comprehensive cockroach allergen profile.</title>
        <authorList>
            <person name="Wang L."/>
            <person name="Xiong Q."/>
            <person name="Saelim N."/>
            <person name="Wang L."/>
            <person name="Nong W."/>
            <person name="Wan A.T."/>
            <person name="Shi M."/>
            <person name="Liu X."/>
            <person name="Cao Q."/>
            <person name="Hui J.H.L."/>
            <person name="Sookrung N."/>
            <person name="Leung T.F."/>
            <person name="Tungtrongchitr A."/>
            <person name="Tsui S.K.W."/>
        </authorList>
    </citation>
    <scope>NUCLEOTIDE SEQUENCE [LARGE SCALE GENOMIC DNA]</scope>
    <source>
        <strain evidence="17">PWHHKU_190912</strain>
    </source>
</reference>
<name>A0ABQ8S575_PERAM</name>
<dbReference type="Pfam" id="PF01433">
    <property type="entry name" value="Peptidase_M1"/>
    <property type="match status" value="1"/>
</dbReference>
<evidence type="ECO:0000256" key="6">
    <source>
        <dbReference type="ARBA" id="ARBA00022723"/>
    </source>
</evidence>
<dbReference type="Pfam" id="PF11838">
    <property type="entry name" value="ERAP1_C"/>
    <property type="match status" value="2"/>
</dbReference>
<feature type="signal peptide" evidence="12">
    <location>
        <begin position="1"/>
        <end position="18"/>
    </location>
</feature>
<dbReference type="Gene3D" id="1.10.390.10">
    <property type="entry name" value="Neutral Protease Domain 2"/>
    <property type="match status" value="2"/>
</dbReference>
<comment type="cofactor">
    <cofactor evidence="1">
        <name>Zn(2+)</name>
        <dbReference type="ChEBI" id="CHEBI:29105"/>
    </cofactor>
</comment>
<evidence type="ECO:0000256" key="7">
    <source>
        <dbReference type="ARBA" id="ARBA00022801"/>
    </source>
</evidence>
<keyword evidence="12" id="KW-0732">Signal</keyword>
<feature type="region of interest" description="Disordered" evidence="11">
    <location>
        <begin position="792"/>
        <end position="819"/>
    </location>
</feature>
<evidence type="ECO:0000256" key="12">
    <source>
        <dbReference type="SAM" id="SignalP"/>
    </source>
</evidence>
<dbReference type="Pfam" id="PF17900">
    <property type="entry name" value="Peptidase_M1_N"/>
    <property type="match status" value="1"/>
</dbReference>
<keyword evidence="4" id="KW-0472">Membrane</keyword>
<evidence type="ECO:0000256" key="9">
    <source>
        <dbReference type="ARBA" id="ARBA00023049"/>
    </source>
</evidence>
<evidence type="ECO:0000256" key="10">
    <source>
        <dbReference type="ARBA" id="ARBA00023288"/>
    </source>
</evidence>
<dbReference type="InterPro" id="IPR014782">
    <property type="entry name" value="Peptidase_M1_dom"/>
</dbReference>
<dbReference type="PANTHER" id="PTHR11533:SF18">
    <property type="entry name" value="FI02158P"/>
    <property type="match status" value="1"/>
</dbReference>
<evidence type="ECO:0000256" key="2">
    <source>
        <dbReference type="ARBA" id="ARBA00004609"/>
    </source>
</evidence>
<feature type="chain" id="PRO_5045875218" description="Aminopeptidase N" evidence="12">
    <location>
        <begin position="19"/>
        <end position="1643"/>
    </location>
</feature>
<dbReference type="PRINTS" id="PR00756">
    <property type="entry name" value="ALADIPTASE"/>
</dbReference>
<proteinExistence type="inferred from homology"/>
<evidence type="ECO:0000256" key="11">
    <source>
        <dbReference type="SAM" id="MobiDB-lite"/>
    </source>
</evidence>
<keyword evidence="9" id="KW-0482">Metalloprotease</keyword>
<organism evidence="17 18">
    <name type="scientific">Periplaneta americana</name>
    <name type="common">American cockroach</name>
    <name type="synonym">Blatta americana</name>
    <dbReference type="NCBI Taxonomy" id="6978"/>
    <lineage>
        <taxon>Eukaryota</taxon>
        <taxon>Metazoa</taxon>
        <taxon>Ecdysozoa</taxon>
        <taxon>Arthropoda</taxon>
        <taxon>Hexapoda</taxon>
        <taxon>Insecta</taxon>
        <taxon>Pterygota</taxon>
        <taxon>Neoptera</taxon>
        <taxon>Polyneoptera</taxon>
        <taxon>Dictyoptera</taxon>
        <taxon>Blattodea</taxon>
        <taxon>Blattoidea</taxon>
        <taxon>Blattidae</taxon>
        <taxon>Blattinae</taxon>
        <taxon>Periplaneta</taxon>
    </lineage>
</organism>
<evidence type="ECO:0000256" key="1">
    <source>
        <dbReference type="ARBA" id="ARBA00001947"/>
    </source>
</evidence>
<feature type="domain" description="Aminopeptidase N-like N-terminal" evidence="16">
    <location>
        <begin position="44"/>
        <end position="255"/>
    </location>
</feature>
<dbReference type="InterPro" id="IPR001930">
    <property type="entry name" value="Peptidase_M1"/>
</dbReference>
<feature type="domain" description="Peptidase M1 membrane alanine aminopeptidase" evidence="13">
    <location>
        <begin position="298"/>
        <end position="400"/>
    </location>
</feature>
<dbReference type="InterPro" id="IPR007021">
    <property type="entry name" value="DUF659"/>
</dbReference>
<evidence type="ECO:0000256" key="3">
    <source>
        <dbReference type="ARBA" id="ARBA00010136"/>
    </source>
</evidence>
<evidence type="ECO:0000256" key="4">
    <source>
        <dbReference type="ARBA" id="ARBA00022622"/>
    </source>
</evidence>
<dbReference type="Proteomes" id="UP001148838">
    <property type="component" value="Unassembled WGS sequence"/>
</dbReference>
<dbReference type="InterPro" id="IPR050344">
    <property type="entry name" value="Peptidase_M1_aminopeptidases"/>
</dbReference>
<gene>
    <name evidence="17" type="ORF">ANN_26180</name>
</gene>
<keyword evidence="4" id="KW-0336">GPI-anchor</keyword>
<comment type="similarity">
    <text evidence="3">Belongs to the peptidase M1 family.</text>
</comment>
<comment type="subcellular location">
    <subcellularLocation>
        <location evidence="2">Cell membrane</location>
        <topology evidence="2">Lipid-anchor</topology>
        <topology evidence="2">GPI-anchor</topology>
    </subcellularLocation>
</comment>
<evidence type="ECO:0000313" key="17">
    <source>
        <dbReference type="EMBL" id="KAJ4429177.1"/>
    </source>
</evidence>
<dbReference type="Gene3D" id="2.60.40.1910">
    <property type="match status" value="1"/>
</dbReference>
<dbReference type="SUPFAM" id="SSF63737">
    <property type="entry name" value="Leukotriene A4 hydrolase N-terminal domain"/>
    <property type="match status" value="1"/>
</dbReference>
<dbReference type="PANTHER" id="PTHR11533">
    <property type="entry name" value="PROTEASE M1 ZINC METALLOPROTEASE"/>
    <property type="match status" value="1"/>
</dbReference>
<sequence>MGSLCVAVLAVCVAVSRSAVHRRSIDTTEARIHLDDYRLPQAVVPTGYHLELIPYPGEGHFRGHVHINVTCLEATHNVVLHASEHLRVVHQQVSMRRIRAPGRAPASGLYDSNSITMSEVEGPLPISSITREAHKERFYITLLEELEKGAVYQVDLEFYGALDSDTSEGFFRGSYTNEHTLKQSWYAATKMAPSNARRIFPCFDEPSFKAPFRVSIARYTSLSTLSNMPLQSIEITDEQGWVWDHFPLTPPISTFSVGFLVSDLKSHVPFTMPNPHGGVAVHFHGRPQFLAGVEGSLRSATHMMEFLEDYLGVRYPLPKLDIVALPEYSGRRPADHLGLIMFREAELGDAAGQSRLVHELVYQWLSHVVTPHWWSDLHITNALGRYLATAGLLQLLDKENWAPLLQHSSYYEFSSLSPYYSTPDFRHDSVTNRERDALQNGYSGRDVLQNEYRIQKEMLFRMGTQEGMFFRMSTQEEMLFSVSTQEGILFRMSIHEEKLFRVRTQEEMLFRVGTQEEMLFRMSNSESDALQSAYSGRDALRNEYSGSDALQNAYSGRDALQNEYSGRDALRNEYSGSDALQSAYSGRDALQNEYSGRDALRNEYSGSDALQSAYSGRDALQNEYSGSDALQNAYSGRDALQNAYSGRDALQSAYSGRDALQNEYSGSDALQSAYSGRDALQNEYSGSDALQNVYSGRDALQNEYSGSDALQNAYSGRDALQNEYSGSGALQSAYSGRDAFQNEYSERDALQSVYSEGILFRMSTSTQGDALQRGYSGRDAFQNEYSGRGAFQNEYSGRDTLQGGYSGRDALQSGYSERDSLRDEYSQEEKLNEYGTHEALFFRVSTQKGMLFRFRKGCSPMCVLRNNIPQSQYSGNVLQSTLERVAFQSQWFLRMLNASLTEQTFRTALRNFLLNNQYSTFTEDEFWATLTHQAHMDGVLPSDLSVGQIARSWLRKDCHRFPVLTVQRDYNDNSAMLEQHVFIREQPRTLSEEEQYLTWYIPIAYLTPDNLNPSTAYPVAWMRGERYLNMSGLPDDQSFIIVNPTDSGMFMVNYDHHNWGLLAQHLQGTRSSVPAPARIKLLHDAWNLALGGELDFSTALDMTLFLLNETEPAVWDVMFTMIEHTGQHIRRTRVEDKYNEYLRRLMTPMYESLGEPTPDENPLRAEFWFNAKCEICGTGYEPCIEAAREALSSVMPTLQPEGNDTDCAAQQLNASQSTHRFSFVNHTIKTCAVSSTQKFLVQQHITTSKHQANKQLNSKQRQLFLTQPTTSNVRSEFNIDLCRSLISADIPLYKLKNKVFREFLEKYTQHTIPDESTLRKTYAPSIYDETIQKIRDEIKDSSIWVSIDETPDKEGRLVGNVVIGLLSEQYSERILLHCDVLEKCNNKTIVKLFNEAMGILWPKGIMYDNVLFFISDAAPYMVKAGQALSVVYPKLTHFTCVAHAFHRVAEVVRDNFLKPIFCVDIMWNSTEDWVMPAQQLIQFLANRSNPERRYLLKQMESCPDYEDMVQRILNGTLEEGNTTMLDGDWQMLTNLIVGSRTGQTMLFNFLSSNFEELKERFEDRPDTWHYLLTAAIRNFKTQADLDLVSEFYARFSRKLGTAVSVVEEAMKDINEELAWGRAHLPAIEYWLDLMLPHFDNITD</sequence>
<dbReference type="InterPro" id="IPR027268">
    <property type="entry name" value="Peptidase_M4/M1_CTD_sf"/>
</dbReference>